<evidence type="ECO:0000256" key="1">
    <source>
        <dbReference type="SAM" id="MobiDB-lite"/>
    </source>
</evidence>
<name>A0A480GH10_PIG</name>
<protein>
    <submittedName>
        <fullName evidence="2">Mitochondrial pyruvate carrier 1 isoform X1</fullName>
    </submittedName>
</protein>
<evidence type="ECO:0000313" key="2">
    <source>
        <dbReference type="EMBL" id="HDA11558.1"/>
    </source>
</evidence>
<proteinExistence type="predicted"/>
<sequence length="178" mass="18631">MQHIVLSKTIHDDGTRVSAAGTAILQTPDLRFPLSCGCLFTHLVPDEPAALDELGHFICGVAGEQEPVPRLHLVGKSHEGQGVTAEGERHPPADDLGGLLHVVDGGDGKTPVGNRAPEVRTHEVVAEVLAPDIVRRLSHQRTRHGRAGHSATLGAAANAPWSPMTPVGADSADTEPSS</sequence>
<dbReference type="AlphaFoldDB" id="A0A480GH10"/>
<keyword evidence="2" id="KW-0670">Pyruvate</keyword>
<accession>A0A480GH10</accession>
<organism evidence="2">
    <name type="scientific">Sus scrofa</name>
    <name type="common">Pig</name>
    <dbReference type="NCBI Taxonomy" id="9823"/>
    <lineage>
        <taxon>Eukaryota</taxon>
        <taxon>Metazoa</taxon>
        <taxon>Chordata</taxon>
        <taxon>Craniata</taxon>
        <taxon>Vertebrata</taxon>
        <taxon>Euteleostomi</taxon>
        <taxon>Mammalia</taxon>
        <taxon>Eutheria</taxon>
        <taxon>Laurasiatheria</taxon>
        <taxon>Artiodactyla</taxon>
        <taxon>Suina</taxon>
        <taxon>Suidae</taxon>
        <taxon>Sus</taxon>
    </lineage>
</organism>
<dbReference type="EMBL" id="DQIR01054783">
    <property type="protein sequence ID" value="HDA10259.1"/>
    <property type="molecule type" value="Transcribed_RNA"/>
</dbReference>
<feature type="region of interest" description="Disordered" evidence="1">
    <location>
        <begin position="139"/>
        <end position="178"/>
    </location>
</feature>
<dbReference type="EMBL" id="DQIR01056082">
    <property type="protein sequence ID" value="HDA11558.1"/>
    <property type="molecule type" value="Transcribed_RNA"/>
</dbReference>
<reference evidence="2" key="1">
    <citation type="journal article" date="2019" name="PeerJ">
        <title>Genes of the pig, Sus scrofa, reconstructed with EvidentialGene.</title>
        <authorList>
            <person name="Gilbert D.G."/>
        </authorList>
    </citation>
    <scope>NUCLEOTIDE SEQUENCE</scope>
</reference>